<comment type="function">
    <text evidence="7">Key enzyme in folate metabolism. Catalyzes an essential reaction for de novo glycine and purine synthesis, and for DNA precursor synthesis.</text>
</comment>
<accession>M7XJL1</accession>
<dbReference type="FunCoup" id="M7XJL1">
    <property type="interactions" value="251"/>
</dbReference>
<dbReference type="PIRSF" id="PIRSF000194">
    <property type="entry name" value="DHFR"/>
    <property type="match status" value="1"/>
</dbReference>
<comment type="similarity">
    <text evidence="2">Belongs to the dihydrofolate reductase family.</text>
</comment>
<keyword evidence="5" id="KW-0521">NADP</keyword>
<evidence type="ECO:0000256" key="3">
    <source>
        <dbReference type="ARBA" id="ARBA00012856"/>
    </source>
</evidence>
<dbReference type="GO" id="GO:0070401">
    <property type="term" value="F:NADP+ binding"/>
    <property type="evidence" value="ECO:0007669"/>
    <property type="project" value="UniProtKB-ARBA"/>
</dbReference>
<evidence type="ECO:0000256" key="2">
    <source>
        <dbReference type="ARBA" id="ARBA00009539"/>
    </source>
</evidence>
<reference evidence="9" key="1">
    <citation type="submission" date="2013-01" db="EMBL/GenBank/DDBJ databases">
        <title>Genome assembly of Mariniradius saccharolyticus AK6.</title>
        <authorList>
            <person name="Vaidya B."/>
            <person name="Khatri I."/>
            <person name="Tanuku N.R.S."/>
            <person name="Subramanian S."/>
            <person name="Pinnaka A."/>
        </authorList>
    </citation>
    <scope>NUCLEOTIDE SEQUENCE [LARGE SCALE GENOMIC DNA]</scope>
    <source>
        <strain evidence="9">AK6</strain>
    </source>
</reference>
<dbReference type="CDD" id="cd00209">
    <property type="entry name" value="DHFR"/>
    <property type="match status" value="1"/>
</dbReference>
<keyword evidence="10" id="KW-1185">Reference proteome</keyword>
<name>M7XJL1_9BACT</name>
<dbReference type="GO" id="GO:0046452">
    <property type="term" value="P:dihydrofolate metabolic process"/>
    <property type="evidence" value="ECO:0007669"/>
    <property type="project" value="TreeGrafter"/>
</dbReference>
<organism evidence="9 10">
    <name type="scientific">Mariniradius saccharolyticus AK6</name>
    <dbReference type="NCBI Taxonomy" id="1239962"/>
    <lineage>
        <taxon>Bacteria</taxon>
        <taxon>Pseudomonadati</taxon>
        <taxon>Bacteroidota</taxon>
        <taxon>Cytophagia</taxon>
        <taxon>Cytophagales</taxon>
        <taxon>Cyclobacteriaceae</taxon>
        <taxon>Mariniradius</taxon>
    </lineage>
</organism>
<dbReference type="InterPro" id="IPR024072">
    <property type="entry name" value="DHFR-like_dom_sf"/>
</dbReference>
<dbReference type="Pfam" id="PF00186">
    <property type="entry name" value="DHFR_1"/>
    <property type="match status" value="1"/>
</dbReference>
<comment type="caution">
    <text evidence="9">The sequence shown here is derived from an EMBL/GenBank/DDBJ whole genome shotgun (WGS) entry which is preliminary data.</text>
</comment>
<dbReference type="InterPro" id="IPR001796">
    <property type="entry name" value="DHFR_dom"/>
</dbReference>
<dbReference type="Proteomes" id="UP000010953">
    <property type="component" value="Unassembled WGS sequence"/>
</dbReference>
<evidence type="ECO:0000313" key="9">
    <source>
        <dbReference type="EMBL" id="EMS35004.1"/>
    </source>
</evidence>
<dbReference type="AlphaFoldDB" id="M7XJL1"/>
<sequence>MQILRNFPTLGQAQGFIFVACLGLRFQRLGILAEKLSNALKISIIVAKASNNVIGKDNELVWKLSADLKRFKKLTTGHCIIMGRKTYDSIGKPLPNRTSIVISRNPKLELPAGHFVAKSLEDAVQKAIGTGQDQVFVIGGAEIYQQSMDIADELIVTEVHAFPDGDSFFPEIDPTRWEKMSEESFQKDESNQFDFDFVMYKRKKS</sequence>
<dbReference type="SUPFAM" id="SSF53597">
    <property type="entry name" value="Dihydrofolate reductase-like"/>
    <property type="match status" value="1"/>
</dbReference>
<evidence type="ECO:0000256" key="4">
    <source>
        <dbReference type="ARBA" id="ARBA00022563"/>
    </source>
</evidence>
<keyword evidence="6" id="KW-0560">Oxidoreductase</keyword>
<evidence type="ECO:0000256" key="7">
    <source>
        <dbReference type="ARBA" id="ARBA00025067"/>
    </source>
</evidence>
<dbReference type="GO" id="GO:0006730">
    <property type="term" value="P:one-carbon metabolic process"/>
    <property type="evidence" value="ECO:0007669"/>
    <property type="project" value="UniProtKB-KW"/>
</dbReference>
<dbReference type="PROSITE" id="PS51257">
    <property type="entry name" value="PROKAR_LIPOPROTEIN"/>
    <property type="match status" value="1"/>
</dbReference>
<gene>
    <name evidence="9" type="ORF">C943_02895</name>
</gene>
<dbReference type="PANTHER" id="PTHR48069:SF3">
    <property type="entry name" value="DIHYDROFOLATE REDUCTASE"/>
    <property type="match status" value="1"/>
</dbReference>
<dbReference type="PANTHER" id="PTHR48069">
    <property type="entry name" value="DIHYDROFOLATE REDUCTASE"/>
    <property type="match status" value="1"/>
</dbReference>
<evidence type="ECO:0000313" key="10">
    <source>
        <dbReference type="Proteomes" id="UP000010953"/>
    </source>
</evidence>
<comment type="pathway">
    <text evidence="1">Cofactor biosynthesis; tetrahydrofolate biosynthesis; 5,6,7,8-tetrahydrofolate from 7,8-dihydrofolate: step 1/1.</text>
</comment>
<dbReference type="FunFam" id="3.40.430.10:FF:000001">
    <property type="entry name" value="Dihydrofolate reductase"/>
    <property type="match status" value="1"/>
</dbReference>
<dbReference type="STRING" id="1239962.C943_02895"/>
<evidence type="ECO:0000256" key="1">
    <source>
        <dbReference type="ARBA" id="ARBA00004903"/>
    </source>
</evidence>
<evidence type="ECO:0000259" key="8">
    <source>
        <dbReference type="PROSITE" id="PS51330"/>
    </source>
</evidence>
<feature type="domain" description="DHFR" evidence="8">
    <location>
        <begin position="41"/>
        <end position="202"/>
    </location>
</feature>
<evidence type="ECO:0000256" key="6">
    <source>
        <dbReference type="ARBA" id="ARBA00023002"/>
    </source>
</evidence>
<evidence type="ECO:0000256" key="5">
    <source>
        <dbReference type="ARBA" id="ARBA00022857"/>
    </source>
</evidence>
<dbReference type="PRINTS" id="PR00070">
    <property type="entry name" value="DHFR"/>
</dbReference>
<dbReference type="UniPathway" id="UPA00077">
    <property type="reaction ID" value="UER00158"/>
</dbReference>
<dbReference type="InterPro" id="IPR012259">
    <property type="entry name" value="DHFR"/>
</dbReference>
<protein>
    <recommendedName>
        <fullName evidence="3">dihydrofolate reductase</fullName>
        <ecNumber evidence="3">1.5.1.3</ecNumber>
    </recommendedName>
</protein>
<dbReference type="EC" id="1.5.1.3" evidence="3"/>
<dbReference type="PROSITE" id="PS51330">
    <property type="entry name" value="DHFR_2"/>
    <property type="match status" value="1"/>
</dbReference>
<dbReference type="EMBL" id="AMZY02000003">
    <property type="protein sequence ID" value="EMS35004.1"/>
    <property type="molecule type" value="Genomic_DNA"/>
</dbReference>
<dbReference type="GO" id="GO:0005829">
    <property type="term" value="C:cytosol"/>
    <property type="evidence" value="ECO:0007669"/>
    <property type="project" value="TreeGrafter"/>
</dbReference>
<proteinExistence type="inferred from homology"/>
<dbReference type="InParanoid" id="M7XJL1"/>
<dbReference type="GO" id="GO:0046654">
    <property type="term" value="P:tetrahydrofolate biosynthetic process"/>
    <property type="evidence" value="ECO:0007669"/>
    <property type="project" value="UniProtKB-UniPathway"/>
</dbReference>
<dbReference type="eggNOG" id="COG0262">
    <property type="taxonomic scope" value="Bacteria"/>
</dbReference>
<dbReference type="GO" id="GO:0004146">
    <property type="term" value="F:dihydrofolate reductase activity"/>
    <property type="evidence" value="ECO:0007669"/>
    <property type="project" value="UniProtKB-EC"/>
</dbReference>
<dbReference type="Gene3D" id="3.40.430.10">
    <property type="entry name" value="Dihydrofolate Reductase, subunit A"/>
    <property type="match status" value="1"/>
</dbReference>
<dbReference type="GO" id="GO:0046655">
    <property type="term" value="P:folic acid metabolic process"/>
    <property type="evidence" value="ECO:0007669"/>
    <property type="project" value="TreeGrafter"/>
</dbReference>
<keyword evidence="4" id="KW-0554">One-carbon metabolism</keyword>